<dbReference type="Proteomes" id="UP000239833">
    <property type="component" value="Chromosome"/>
</dbReference>
<proteinExistence type="predicted"/>
<dbReference type="AlphaFoldDB" id="A0A2L1TVE6"/>
<sequence>MDQDILLAVAKAYLAACNQAKFRKAGGTIYIVQYVGNARRNTYTHRAVH</sequence>
<gene>
    <name evidence="1" type="ORF">ERICIII_00407</name>
</gene>
<accession>A0A2L1TVE6</accession>
<evidence type="ECO:0000313" key="2">
    <source>
        <dbReference type="Proteomes" id="UP000239833"/>
    </source>
</evidence>
<dbReference type="EMBL" id="CP019655">
    <property type="protein sequence ID" value="AVF24643.1"/>
    <property type="molecule type" value="Genomic_DNA"/>
</dbReference>
<evidence type="ECO:0000313" key="1">
    <source>
        <dbReference type="EMBL" id="AVF24643.1"/>
    </source>
</evidence>
<protein>
    <submittedName>
        <fullName evidence="1">Uncharacterized protein</fullName>
    </submittedName>
</protein>
<name>A0A2L1TVE6_9BACL</name>
<reference evidence="2" key="1">
    <citation type="submission" date="2017-02" db="EMBL/GenBank/DDBJ databases">
        <title>Delineation of Paenibacillus larvae strains originating from foulbrood outbreaks.</title>
        <authorList>
            <person name="Beims H."/>
            <person name="Bunk B."/>
            <person name="Sproeer C."/>
            <person name="Mohr K.I."/>
            <person name="Pradella S."/>
            <person name="Guenther G."/>
            <person name="Rohde M."/>
            <person name="von der Ohe W."/>
            <person name="Steinert M."/>
        </authorList>
    </citation>
    <scope>NUCLEOTIDE SEQUENCE [LARGE SCALE GENOMIC DNA]</scope>
    <source>
        <strain evidence="2">Eric_III</strain>
    </source>
</reference>
<organism evidence="1 2">
    <name type="scientific">Paenibacillus larvae subsp. larvae</name>
    <dbReference type="NCBI Taxonomy" id="147375"/>
    <lineage>
        <taxon>Bacteria</taxon>
        <taxon>Bacillati</taxon>
        <taxon>Bacillota</taxon>
        <taxon>Bacilli</taxon>
        <taxon>Bacillales</taxon>
        <taxon>Paenibacillaceae</taxon>
        <taxon>Paenibacillus</taxon>
    </lineage>
</organism>